<evidence type="ECO:0000313" key="1">
    <source>
        <dbReference type="EMBL" id="SDW16517.1"/>
    </source>
</evidence>
<sequence length="118" mass="13298">MVQLHCKIRKGPIEDLVCGTKSIPFQISKDDQMGQSGPSKIQDRKFPIHTDPQKAMALPEYVPIPIRLEKIKVSKNAHDSRKNKSLLEQATTTAMDHETKYSWQVEQANVPCNGQVSN</sequence>
<dbReference type="STRING" id="1073328.SAMN05216294_1908"/>
<dbReference type="EMBL" id="FNMY01000001">
    <property type="protein sequence ID" value="SDW16517.1"/>
    <property type="molecule type" value="Genomic_DNA"/>
</dbReference>
<name>A0A1H2RAT1_9FLAO</name>
<dbReference type="AlphaFoldDB" id="A0A1H2RAT1"/>
<organism evidence="1 2">
    <name type="scientific">Flagellimonas zhangzhouensis</name>
    <dbReference type="NCBI Taxonomy" id="1073328"/>
    <lineage>
        <taxon>Bacteria</taxon>
        <taxon>Pseudomonadati</taxon>
        <taxon>Bacteroidota</taxon>
        <taxon>Flavobacteriia</taxon>
        <taxon>Flavobacteriales</taxon>
        <taxon>Flavobacteriaceae</taxon>
        <taxon>Flagellimonas</taxon>
    </lineage>
</organism>
<proteinExistence type="predicted"/>
<protein>
    <submittedName>
        <fullName evidence="1">Uncharacterized protein</fullName>
    </submittedName>
</protein>
<dbReference type="Proteomes" id="UP000199592">
    <property type="component" value="Unassembled WGS sequence"/>
</dbReference>
<evidence type="ECO:0000313" key="2">
    <source>
        <dbReference type="Proteomes" id="UP000199592"/>
    </source>
</evidence>
<reference evidence="2" key="1">
    <citation type="submission" date="2016-10" db="EMBL/GenBank/DDBJ databases">
        <authorList>
            <person name="Varghese N."/>
            <person name="Submissions S."/>
        </authorList>
    </citation>
    <scope>NUCLEOTIDE SEQUENCE [LARGE SCALE GENOMIC DNA]</scope>
    <source>
        <strain evidence="2">DSM 25030</strain>
    </source>
</reference>
<accession>A0A1H2RAT1</accession>
<keyword evidence="2" id="KW-1185">Reference proteome</keyword>
<gene>
    <name evidence="1" type="ORF">SAMN04487892_0560</name>
</gene>